<dbReference type="Proteomes" id="UP000517547">
    <property type="component" value="Unassembled WGS sequence"/>
</dbReference>
<evidence type="ECO:0000313" key="2">
    <source>
        <dbReference type="EMBL" id="NWC17841.1"/>
    </source>
</evidence>
<dbReference type="InterPro" id="IPR008984">
    <property type="entry name" value="SMAD_FHA_dom_sf"/>
</dbReference>
<evidence type="ECO:0000313" key="3">
    <source>
        <dbReference type="Proteomes" id="UP000517547"/>
    </source>
</evidence>
<reference evidence="2 3" key="1">
    <citation type="submission" date="2020-04" db="EMBL/GenBank/DDBJ databases">
        <title>Molecular characterization of pseudomonads from Agaricus bisporus reveal novel blotch 2 pathogens in Western Europe.</title>
        <authorList>
            <person name="Taparia T."/>
            <person name="Krijger M."/>
            <person name="Haynes E."/>
            <person name="Elpinstone J.G."/>
            <person name="Noble R."/>
            <person name="Van Der Wolf J."/>
        </authorList>
    </citation>
    <scope>NUCLEOTIDE SEQUENCE [LARGE SCALE GENOMIC DNA]</scope>
    <source>
        <strain evidence="2 3">IPO3738</strain>
    </source>
</reference>
<dbReference type="PANTHER" id="PTHR37625:SF5">
    <property type="entry name" value="LIPOPROTEIN"/>
    <property type="match status" value="1"/>
</dbReference>
<dbReference type="CDD" id="cd00060">
    <property type="entry name" value="FHA"/>
    <property type="match status" value="1"/>
</dbReference>
<accession>A0A7Y7Y592</accession>
<dbReference type="Gene3D" id="2.60.40.4150">
    <property type="entry name" value="Type VI secretion system, lipoprotein SciN"/>
    <property type="match status" value="1"/>
</dbReference>
<dbReference type="SUPFAM" id="SSF49879">
    <property type="entry name" value="SMAD/FHA domain"/>
    <property type="match status" value="1"/>
</dbReference>
<dbReference type="RefSeq" id="WP_052328600.1">
    <property type="nucleotide sequence ID" value="NZ_JACAQE010000010.1"/>
</dbReference>
<dbReference type="NCBIfam" id="TIGR03352">
    <property type="entry name" value="VI_chp_3"/>
    <property type="match status" value="1"/>
</dbReference>
<evidence type="ECO:0000259" key="1">
    <source>
        <dbReference type="Pfam" id="PF00498"/>
    </source>
</evidence>
<dbReference type="Pfam" id="PF12790">
    <property type="entry name" value="T6SS-SciN"/>
    <property type="match status" value="1"/>
</dbReference>
<dbReference type="Pfam" id="PF00498">
    <property type="entry name" value="FHA"/>
    <property type="match status" value="1"/>
</dbReference>
<dbReference type="PANTHER" id="PTHR37625">
    <property type="entry name" value="OUTER MEMBRANE LIPOPROTEIN-RELATED"/>
    <property type="match status" value="1"/>
</dbReference>
<proteinExistence type="predicted"/>
<organism evidence="2 3">
    <name type="scientific">Pseudomonas gingeri</name>
    <dbReference type="NCBI Taxonomy" id="117681"/>
    <lineage>
        <taxon>Bacteria</taxon>
        <taxon>Pseudomonadati</taxon>
        <taxon>Pseudomonadota</taxon>
        <taxon>Gammaproteobacteria</taxon>
        <taxon>Pseudomonadales</taxon>
        <taxon>Pseudomonadaceae</taxon>
        <taxon>Pseudomonas</taxon>
    </lineage>
</organism>
<dbReference type="InterPro" id="IPR038706">
    <property type="entry name" value="Type_VI_SciN-like_sf"/>
</dbReference>
<keyword evidence="2" id="KW-0449">Lipoprotein</keyword>
<name>A0A7Y7Y592_9PSED</name>
<dbReference type="Gene3D" id="2.60.200.20">
    <property type="match status" value="1"/>
</dbReference>
<feature type="domain" description="FHA" evidence="1">
    <location>
        <begin position="38"/>
        <end position="102"/>
    </location>
</feature>
<dbReference type="AlphaFoldDB" id="A0A7Y7Y592"/>
<protein>
    <submittedName>
        <fullName evidence="2">Type VI secretion system lipoprotein TssJ</fullName>
    </submittedName>
</protein>
<dbReference type="InterPro" id="IPR017734">
    <property type="entry name" value="T6SS_SciN"/>
</dbReference>
<gene>
    <name evidence="2" type="primary">tssJ</name>
    <name evidence="2" type="ORF">HX845_29585</name>
</gene>
<dbReference type="EMBL" id="JACAQE010000010">
    <property type="protein sequence ID" value="NWC17841.1"/>
    <property type="molecule type" value="Genomic_DNA"/>
</dbReference>
<sequence length="473" mass="52213">MTPSLPTSYLTLVISNPSQLLHGYLPIRCFDRNGGYIGSQVDDWRLSDRTDSVHPCHCRIHWSDGSFCVTDQCGQTYANAHDLPLGRGTTVRLKEGDFLQIGDYRVVAHLQSHDMADNDPRHYGQRSLSELFTEGGDHLEDWPAETPTLLPTPDPQQCACSEFEQLCRPLDSAEEYDPLLEPDVLDLLENNRARTRVIEQTAPDQGVCQGLAGVFLRLRCTLLLLTCLALPGCTMLGKIGQVIWTPSIPVGGPDDQPSQYSLSLYADDNVNLRLIVPGIDSAEDPTYSPYAVSVQAASPQALTEKLQAVLNHFYETAPAQSPMVSETGVSLQMSPVDAMLLGDYEAPGVSLSAPERHAGPRTIASPIPFKVLQLSDDSLLLNASAQALAEDLKKTLGSTYIRVDDYRLQPGQFKFVDLQPLDESTRFVAVIADYHSTDASQWKQLLRVEPKGRRYALLIHLDNAQVELKGETR</sequence>
<dbReference type="InterPro" id="IPR000253">
    <property type="entry name" value="FHA_dom"/>
</dbReference>
<comment type="caution">
    <text evidence="2">The sequence shown here is derived from an EMBL/GenBank/DDBJ whole genome shotgun (WGS) entry which is preliminary data.</text>
</comment>